<accession>A0A345RVE2</accession>
<dbReference type="AlphaFoldDB" id="A0A345RVE2"/>
<dbReference type="EMBL" id="CP029608">
    <property type="protein sequence ID" value="AXI63258.1"/>
    <property type="molecule type" value="Genomic_DNA"/>
</dbReference>
<dbReference type="Gene3D" id="2.60.40.2040">
    <property type="entry name" value="CFA/I fimbrial subunit E, pilin domain"/>
    <property type="match status" value="1"/>
</dbReference>
<evidence type="ECO:0000313" key="2">
    <source>
        <dbReference type="EMBL" id="AXI63258.1"/>
    </source>
</evidence>
<reference evidence="2 3" key="1">
    <citation type="submission" date="2018-05" db="EMBL/GenBank/DDBJ databases">
        <title>Complete genome sequence of Pseudomonas kribbensis 46-2(T).</title>
        <authorList>
            <person name="Jeong H."/>
            <person name="Lee S.-G."/>
            <person name="Rha E."/>
            <person name="Kim H."/>
        </authorList>
    </citation>
    <scope>NUCLEOTIDE SEQUENCE [LARGE SCALE GENOMIC DNA]</scope>
    <source>
        <strain evidence="2 3">46-2</strain>
    </source>
</reference>
<dbReference type="Pfam" id="PF04449">
    <property type="entry name" value="Fimbrial_CS1"/>
    <property type="match status" value="1"/>
</dbReference>
<organism evidence="2 3">
    <name type="scientific">Pseudomonas kribbensis</name>
    <dbReference type="NCBI Taxonomy" id="1628086"/>
    <lineage>
        <taxon>Bacteria</taxon>
        <taxon>Pseudomonadati</taxon>
        <taxon>Pseudomonadota</taxon>
        <taxon>Gammaproteobacteria</taxon>
        <taxon>Pseudomonadales</taxon>
        <taxon>Pseudomonadaceae</taxon>
        <taxon>Pseudomonas</taxon>
    </lineage>
</organism>
<keyword evidence="1" id="KW-0732">Signal</keyword>
<dbReference type="RefSeq" id="WP_114885306.1">
    <property type="nucleotide sequence ID" value="NZ_CP029608.1"/>
</dbReference>
<name>A0A345RVE2_9PSED</name>
<evidence type="ECO:0000256" key="1">
    <source>
        <dbReference type="SAM" id="SignalP"/>
    </source>
</evidence>
<proteinExistence type="predicted"/>
<dbReference type="InterPro" id="IPR007540">
    <property type="entry name" value="Fimbrial_CS1-type"/>
</dbReference>
<dbReference type="KEGG" id="pke:DLD99_23175"/>
<feature type="chain" id="PRO_5016798335" evidence="1">
    <location>
        <begin position="24"/>
        <end position="166"/>
    </location>
</feature>
<keyword evidence="3" id="KW-1185">Reference proteome</keyword>
<protein>
    <submittedName>
        <fullName evidence="2">Fimbrial assembly protein</fullName>
    </submittedName>
</protein>
<gene>
    <name evidence="2" type="ORF">DLD99_23175</name>
</gene>
<sequence length="166" mass="18162">MNKHWVAGALLAVAGAMSHGAWAAREERTFEVFVSVPKRPFYIVPTESDWIHRPQQLSWSVANATMGGLRKHFDVRHDTSAIEARLDGEPYLSNGRSGEDIPLRVSFNGVELSPDIQPREVVSRADAAAGSRVLLEIQPVKPPGGYRPGDYAGSVMLLFNARAPGE</sequence>
<dbReference type="GO" id="GO:0009289">
    <property type="term" value="C:pilus"/>
    <property type="evidence" value="ECO:0007669"/>
    <property type="project" value="InterPro"/>
</dbReference>
<dbReference type="Proteomes" id="UP000253720">
    <property type="component" value="Chromosome"/>
</dbReference>
<feature type="signal peptide" evidence="1">
    <location>
        <begin position="1"/>
        <end position="23"/>
    </location>
</feature>
<evidence type="ECO:0000313" key="3">
    <source>
        <dbReference type="Proteomes" id="UP000253720"/>
    </source>
</evidence>